<accession>A0ABV0BAY2</accession>
<dbReference type="RefSeq" id="WP_346247765.1">
    <property type="nucleotide sequence ID" value="NZ_JBDIZK010000010.1"/>
</dbReference>
<keyword evidence="3" id="KW-1185">Reference proteome</keyword>
<comment type="caution">
    <text evidence="2">The sequence shown here is derived from an EMBL/GenBank/DDBJ whole genome shotgun (WGS) entry which is preliminary data.</text>
</comment>
<gene>
    <name evidence="2" type="ORF">TPR58_16245</name>
</gene>
<protein>
    <submittedName>
        <fullName evidence="2">Uncharacterized protein</fullName>
    </submittedName>
</protein>
<dbReference type="Proteomes" id="UP001427805">
    <property type="component" value="Unassembled WGS sequence"/>
</dbReference>
<proteinExistence type="predicted"/>
<evidence type="ECO:0000256" key="1">
    <source>
        <dbReference type="SAM" id="MobiDB-lite"/>
    </source>
</evidence>
<name>A0ABV0BAY2_9SPHN</name>
<organism evidence="2 3">
    <name type="scientific">Sphingomonas rustica</name>
    <dbReference type="NCBI Taxonomy" id="3103142"/>
    <lineage>
        <taxon>Bacteria</taxon>
        <taxon>Pseudomonadati</taxon>
        <taxon>Pseudomonadota</taxon>
        <taxon>Alphaproteobacteria</taxon>
        <taxon>Sphingomonadales</taxon>
        <taxon>Sphingomonadaceae</taxon>
        <taxon>Sphingomonas</taxon>
    </lineage>
</organism>
<sequence length="67" mass="7446">MAQQHLIYRENAARARADADSATLANVRDRCLRAEAAWLDMATRYERVETARGERERGGNPGLGGTE</sequence>
<reference evidence="2 3" key="1">
    <citation type="submission" date="2024-05" db="EMBL/GenBank/DDBJ databases">
        <title>Sphingomonas sp. HF-S3 16S ribosomal RNA gene Genome sequencing and assembly.</title>
        <authorList>
            <person name="Lee H."/>
        </authorList>
    </citation>
    <scope>NUCLEOTIDE SEQUENCE [LARGE SCALE GENOMIC DNA]</scope>
    <source>
        <strain evidence="2 3">HF-S3</strain>
    </source>
</reference>
<evidence type="ECO:0000313" key="2">
    <source>
        <dbReference type="EMBL" id="MEN3748727.1"/>
    </source>
</evidence>
<dbReference type="EMBL" id="JBDIZK010000010">
    <property type="protein sequence ID" value="MEN3748727.1"/>
    <property type="molecule type" value="Genomic_DNA"/>
</dbReference>
<evidence type="ECO:0000313" key="3">
    <source>
        <dbReference type="Proteomes" id="UP001427805"/>
    </source>
</evidence>
<feature type="compositionally biased region" description="Basic and acidic residues" evidence="1">
    <location>
        <begin position="48"/>
        <end position="58"/>
    </location>
</feature>
<feature type="region of interest" description="Disordered" evidence="1">
    <location>
        <begin position="48"/>
        <end position="67"/>
    </location>
</feature>